<comment type="caution">
    <text evidence="3">The sequence shown here is derived from an EMBL/GenBank/DDBJ whole genome shotgun (WGS) entry which is preliminary data.</text>
</comment>
<accession>A0ABQ3RYU2</accession>
<keyword evidence="2" id="KW-0472">Membrane</keyword>
<keyword evidence="4" id="KW-1185">Reference proteome</keyword>
<reference evidence="4" key="1">
    <citation type="submission" date="2023-07" db="EMBL/GenBank/DDBJ databases">
        <title>Whole genome shotgun sequence of Streptomyces cacaoi subsp. asoensis NBRC 13813.</title>
        <authorList>
            <person name="Komaki H."/>
            <person name="Tamura T."/>
        </authorList>
    </citation>
    <scope>NUCLEOTIDE SEQUENCE [LARGE SCALE GENOMIC DNA]</scope>
    <source>
        <strain evidence="4">NBRC 13813</strain>
    </source>
</reference>
<feature type="compositionally biased region" description="Basic and acidic residues" evidence="1">
    <location>
        <begin position="31"/>
        <end position="46"/>
    </location>
</feature>
<dbReference type="EMBL" id="BNEB01000003">
    <property type="protein sequence ID" value="GHI60975.1"/>
    <property type="molecule type" value="Genomic_DNA"/>
</dbReference>
<dbReference type="Proteomes" id="UP000649259">
    <property type="component" value="Unassembled WGS sequence"/>
</dbReference>
<dbReference type="GeneID" id="91470511"/>
<proteinExistence type="predicted"/>
<name>A0ABQ3RYU2_9ACTN</name>
<evidence type="ECO:0008006" key="5">
    <source>
        <dbReference type="Google" id="ProtNLM"/>
    </source>
</evidence>
<organism evidence="3 4">
    <name type="scientific">Streptomyces asoensis</name>
    <dbReference type="NCBI Taxonomy" id="249586"/>
    <lineage>
        <taxon>Bacteria</taxon>
        <taxon>Bacillati</taxon>
        <taxon>Actinomycetota</taxon>
        <taxon>Actinomycetes</taxon>
        <taxon>Kitasatosporales</taxon>
        <taxon>Streptomycetaceae</taxon>
        <taxon>Streptomyces</taxon>
    </lineage>
</organism>
<feature type="transmembrane region" description="Helical" evidence="2">
    <location>
        <begin position="134"/>
        <end position="156"/>
    </location>
</feature>
<keyword evidence="2" id="KW-0812">Transmembrane</keyword>
<feature type="compositionally biased region" description="Basic and acidic residues" evidence="1">
    <location>
        <begin position="1"/>
        <end position="10"/>
    </location>
</feature>
<evidence type="ECO:0000256" key="1">
    <source>
        <dbReference type="SAM" id="MobiDB-lite"/>
    </source>
</evidence>
<feature type="region of interest" description="Disordered" evidence="1">
    <location>
        <begin position="1"/>
        <end position="51"/>
    </location>
</feature>
<dbReference type="RefSeq" id="WP_203833528.1">
    <property type="nucleotide sequence ID" value="NZ_BMSI01000001.1"/>
</dbReference>
<protein>
    <recommendedName>
        <fullName evidence="5">Anti-sigma factor</fullName>
    </recommendedName>
</protein>
<evidence type="ECO:0000256" key="2">
    <source>
        <dbReference type="SAM" id="Phobius"/>
    </source>
</evidence>
<gene>
    <name evidence="3" type="ORF">Saso_26250</name>
</gene>
<evidence type="ECO:0000313" key="4">
    <source>
        <dbReference type="Proteomes" id="UP000649259"/>
    </source>
</evidence>
<evidence type="ECO:0000313" key="3">
    <source>
        <dbReference type="EMBL" id="GHI60975.1"/>
    </source>
</evidence>
<keyword evidence="2" id="KW-1133">Transmembrane helix</keyword>
<sequence>MTARPGDGHGHGPGRGNGPRQDDPEAYGTPDARHGEHGQEADGGREGDDDGMDALMAAVLGVPAAGLPEEARADSAYLAAHRSATADVALLREQLGVLADVLTGPVPEGAPAGDTAVAPTALRRTRPPRRIRPLALRLAGAAAAGALLLGGGWAVVRAGGFAGVQADKSADSAAADEKAQSSAGAGASMLGDPGYLACARLVVEGDVTAVDRVPGTGRERITLRVTHAWRPASGGPEVGFVMEEDMDPLLAEGDHVLVAIGKGSVTPDVWVVGEADIAPEREALTRALPEAAAARCA</sequence>